<proteinExistence type="predicted"/>
<name>A0AAE8BGN4_9CAUD</name>
<sequence length="84" mass="9733">MNKLPEGVGVYLIYKDGPKLRKASARFTKYEAIVNGYRLLNASKRECRIYPVSSERPSLFIEATLVLAWNEAMNLEEFKEYLND</sequence>
<organism evidence="1 2">
    <name type="scientific">Kosakonia phage 305</name>
    <dbReference type="NCBI Taxonomy" id="2863193"/>
    <lineage>
        <taxon>Viruses</taxon>
        <taxon>Duplodnaviria</taxon>
        <taxon>Heunggongvirae</taxon>
        <taxon>Uroviricota</taxon>
        <taxon>Caudoviricetes</taxon>
        <taxon>Pantevenvirales</taxon>
        <taxon>Straboviridae</taxon>
        <taxon>Tevenvirinae</taxon>
        <taxon>Kanagawavirus</taxon>
        <taxon>Kanagawavirus threeohfive</taxon>
    </lineage>
</organism>
<evidence type="ECO:0000313" key="2">
    <source>
        <dbReference type="Proteomes" id="UP000828441"/>
    </source>
</evidence>
<keyword evidence="2" id="KW-1185">Reference proteome</keyword>
<dbReference type="RefSeq" id="YP_010650033.1">
    <property type="nucleotide sequence ID" value="NC_070776.1"/>
</dbReference>
<accession>A0AAE8BGN4</accession>
<dbReference type="Proteomes" id="UP000828441">
    <property type="component" value="Segment"/>
</dbReference>
<reference evidence="2" key="1">
    <citation type="journal article" date="2021" name="Viruses">
        <title>Novel Viruses That Lyse Plant and Human Strains of Kosakonia cowanii.</title>
        <authorList>
            <person name="Petrzik K."/>
            <person name="Brazdova S."/>
            <person name="Krawczyk K."/>
        </authorList>
    </citation>
    <scope>NUCLEOTIDE SEQUENCE [LARGE SCALE GENOMIC DNA]</scope>
</reference>
<dbReference type="EMBL" id="MZ348423">
    <property type="protein sequence ID" value="QYN80227.1"/>
    <property type="molecule type" value="Genomic_DNA"/>
</dbReference>
<evidence type="ECO:0000313" key="1">
    <source>
        <dbReference type="EMBL" id="QYN80227.1"/>
    </source>
</evidence>
<dbReference type="GeneID" id="77925605"/>
<dbReference type="KEGG" id="vg:77925605"/>
<protein>
    <submittedName>
        <fullName evidence="1">Uncharacterized protein</fullName>
    </submittedName>
</protein>